<reference evidence="1 2" key="2">
    <citation type="submission" date="2018-11" db="EMBL/GenBank/DDBJ databases">
        <authorList>
            <consortium name="Pathogen Informatics"/>
        </authorList>
    </citation>
    <scope>NUCLEOTIDE SEQUENCE [LARGE SCALE GENOMIC DNA]</scope>
</reference>
<gene>
    <name evidence="1" type="ORF">TCNE_LOCUS15420</name>
</gene>
<dbReference type="EMBL" id="UYWY01022849">
    <property type="protein sequence ID" value="VDM46741.1"/>
    <property type="molecule type" value="Genomic_DNA"/>
</dbReference>
<name>A0A183V3V0_TOXCA</name>
<protein>
    <submittedName>
        <fullName evidence="3">Cilia- and flagella-associated protein 300</fullName>
    </submittedName>
</protein>
<dbReference type="Proteomes" id="UP000050794">
    <property type="component" value="Unassembled WGS sequence"/>
</dbReference>
<dbReference type="AlphaFoldDB" id="A0A183V3V0"/>
<evidence type="ECO:0000313" key="2">
    <source>
        <dbReference type="Proteomes" id="UP000050794"/>
    </source>
</evidence>
<keyword evidence="2" id="KW-1185">Reference proteome</keyword>
<evidence type="ECO:0000313" key="3">
    <source>
        <dbReference type="WBParaSite" id="TCNE_0001542101-mRNA-1"/>
    </source>
</evidence>
<dbReference type="WBParaSite" id="TCNE_0001542101-mRNA-1">
    <property type="protein sequence ID" value="TCNE_0001542101-mRNA-1"/>
    <property type="gene ID" value="TCNE_0001542101"/>
</dbReference>
<reference evidence="3" key="1">
    <citation type="submission" date="2016-06" db="UniProtKB">
        <authorList>
            <consortium name="WormBaseParasite"/>
        </authorList>
    </citation>
    <scope>IDENTIFICATION</scope>
</reference>
<accession>A0A183V3V0</accession>
<sequence length="215" mass="24782">MEADTDSKEKYYPTINKPDKLLDVWSESNKFLERFWKVSLAICSDDKLITAAADFTTKFELRDGLRLTDYTLLWNTSEVKSLCHFESLGVHEVFATSYSVLVSDLEAPFTFKNYFAFLSECSLSEVNNNFIVDPRVSGDFSQWIKSHPVEINRMNWLHLTQTNPSSASLETRKVSGVHEYKTTFANSFQSSEIVHDPINAKLYYVYDLLRDQINA</sequence>
<organism evidence="2 3">
    <name type="scientific">Toxocara canis</name>
    <name type="common">Canine roundworm</name>
    <dbReference type="NCBI Taxonomy" id="6265"/>
    <lineage>
        <taxon>Eukaryota</taxon>
        <taxon>Metazoa</taxon>
        <taxon>Ecdysozoa</taxon>
        <taxon>Nematoda</taxon>
        <taxon>Chromadorea</taxon>
        <taxon>Rhabditida</taxon>
        <taxon>Spirurina</taxon>
        <taxon>Ascaridomorpha</taxon>
        <taxon>Ascaridoidea</taxon>
        <taxon>Toxocaridae</taxon>
        <taxon>Toxocara</taxon>
    </lineage>
</organism>
<proteinExistence type="predicted"/>
<evidence type="ECO:0000313" key="1">
    <source>
        <dbReference type="EMBL" id="VDM46741.1"/>
    </source>
</evidence>